<accession>A0A103RN34</accession>
<keyword evidence="8" id="KW-1185">Reference proteome</keyword>
<proteinExistence type="inferred from homology"/>
<dbReference type="NCBIfam" id="TIGR01262">
    <property type="entry name" value="maiA"/>
    <property type="match status" value="1"/>
</dbReference>
<name>A0A103RN34_CYNCS</name>
<dbReference type="STRING" id="59895.A0A103RN34"/>
<dbReference type="AlphaFoldDB" id="A0A103RN34"/>
<reference evidence="7 8" key="1">
    <citation type="journal article" date="2016" name="Sci. Rep.">
        <title>The genome sequence of the outbreeding globe artichoke constructed de novo incorporating a phase-aware low-pass sequencing strategy of F1 progeny.</title>
        <authorList>
            <person name="Scaglione D."/>
            <person name="Reyes-Chin-Wo S."/>
            <person name="Acquadro A."/>
            <person name="Froenicke L."/>
            <person name="Portis E."/>
            <person name="Beitel C."/>
            <person name="Tirone M."/>
            <person name="Mauro R."/>
            <person name="Lo Monaco A."/>
            <person name="Mauromicale G."/>
            <person name="Faccioli P."/>
            <person name="Cattivelli L."/>
            <person name="Rieseberg L."/>
            <person name="Michelmore R."/>
            <person name="Lanteri S."/>
        </authorList>
    </citation>
    <scope>NUCLEOTIDE SEQUENCE [LARGE SCALE GENOMIC DNA]</scope>
    <source>
        <strain evidence="7">2C</strain>
    </source>
</reference>
<dbReference type="SUPFAM" id="SSF47616">
    <property type="entry name" value="GST C-terminal domain-like"/>
    <property type="match status" value="2"/>
</dbReference>
<comment type="catalytic activity">
    <reaction evidence="4">
        <text>RX + glutathione = an S-substituted glutathione + a halide anion + H(+)</text>
        <dbReference type="Rhea" id="RHEA:16437"/>
        <dbReference type="ChEBI" id="CHEBI:15378"/>
        <dbReference type="ChEBI" id="CHEBI:16042"/>
        <dbReference type="ChEBI" id="CHEBI:17792"/>
        <dbReference type="ChEBI" id="CHEBI:57925"/>
        <dbReference type="ChEBI" id="CHEBI:90779"/>
        <dbReference type="EC" id="2.5.1.18"/>
    </reaction>
</comment>
<dbReference type="GO" id="GO:0006749">
    <property type="term" value="P:glutathione metabolic process"/>
    <property type="evidence" value="ECO:0007669"/>
    <property type="project" value="TreeGrafter"/>
</dbReference>
<dbReference type="GO" id="GO:0006559">
    <property type="term" value="P:L-phenylalanine catabolic process"/>
    <property type="evidence" value="ECO:0007669"/>
    <property type="project" value="TreeGrafter"/>
</dbReference>
<dbReference type="InterPro" id="IPR036249">
    <property type="entry name" value="Thioredoxin-like_sf"/>
</dbReference>
<evidence type="ECO:0000313" key="7">
    <source>
        <dbReference type="EMBL" id="KVG70764.1"/>
    </source>
</evidence>
<dbReference type="PANTHER" id="PTHR42673">
    <property type="entry name" value="MALEYLACETOACETATE ISOMERASE"/>
    <property type="match status" value="1"/>
</dbReference>
<evidence type="ECO:0000256" key="1">
    <source>
        <dbReference type="ARBA" id="ARBA00010007"/>
    </source>
</evidence>
<keyword evidence="3" id="KW-0808">Transferase</keyword>
<evidence type="ECO:0000256" key="2">
    <source>
        <dbReference type="ARBA" id="ARBA00012452"/>
    </source>
</evidence>
<dbReference type="GO" id="GO:0005737">
    <property type="term" value="C:cytoplasm"/>
    <property type="evidence" value="ECO:0007669"/>
    <property type="project" value="InterPro"/>
</dbReference>
<dbReference type="InterPro" id="IPR010987">
    <property type="entry name" value="Glutathione-S-Trfase_C-like"/>
</dbReference>
<evidence type="ECO:0000259" key="5">
    <source>
        <dbReference type="PROSITE" id="PS50404"/>
    </source>
</evidence>
<gene>
    <name evidence="7" type="ORF">Ccrd_026256</name>
</gene>
<evidence type="ECO:0000256" key="4">
    <source>
        <dbReference type="ARBA" id="ARBA00047960"/>
    </source>
</evidence>
<dbReference type="GO" id="GO:0004364">
    <property type="term" value="F:glutathione transferase activity"/>
    <property type="evidence" value="ECO:0007669"/>
    <property type="project" value="UniProtKB-EC"/>
</dbReference>
<comment type="similarity">
    <text evidence="1">Belongs to the GST superfamily. Zeta family.</text>
</comment>
<dbReference type="Gene3D" id="1.20.1050.10">
    <property type="match status" value="1"/>
</dbReference>
<dbReference type="Proteomes" id="UP000243975">
    <property type="component" value="Unassembled WGS sequence"/>
</dbReference>
<dbReference type="EMBL" id="LEKV01007758">
    <property type="protein sequence ID" value="KVG70764.1"/>
    <property type="molecule type" value="Genomic_DNA"/>
</dbReference>
<dbReference type="FunFam" id="3.40.30.10:FF:000100">
    <property type="entry name" value="Glutathione S-transferase Z1"/>
    <property type="match status" value="1"/>
</dbReference>
<feature type="domain" description="GST C-terminal" evidence="6">
    <location>
        <begin position="99"/>
        <end position="252"/>
    </location>
</feature>
<dbReference type="Gramene" id="KVG70764">
    <property type="protein sequence ID" value="KVG70764"/>
    <property type="gene ID" value="Ccrd_026256"/>
</dbReference>
<dbReference type="InterPro" id="IPR036282">
    <property type="entry name" value="Glutathione-S-Trfase_C_sf"/>
</dbReference>
<dbReference type="PROSITE" id="PS50405">
    <property type="entry name" value="GST_CTER"/>
    <property type="match status" value="1"/>
</dbReference>
<dbReference type="Pfam" id="PF13417">
    <property type="entry name" value="GST_N_3"/>
    <property type="match status" value="1"/>
</dbReference>
<feature type="domain" description="GST N-terminal" evidence="5">
    <location>
        <begin position="13"/>
        <end position="94"/>
    </location>
</feature>
<dbReference type="SFLD" id="SFLDS00019">
    <property type="entry name" value="Glutathione_Transferase_(cytos"/>
    <property type="match status" value="1"/>
</dbReference>
<dbReference type="PANTHER" id="PTHR42673:SF20">
    <property type="entry name" value="GLUTATHIONE TRANSFERASE"/>
    <property type="match status" value="1"/>
</dbReference>
<dbReference type="SUPFAM" id="SSF52833">
    <property type="entry name" value="Thioredoxin-like"/>
    <property type="match status" value="1"/>
</dbReference>
<evidence type="ECO:0000256" key="3">
    <source>
        <dbReference type="ARBA" id="ARBA00022679"/>
    </source>
</evidence>
<dbReference type="InterPro" id="IPR040079">
    <property type="entry name" value="Glutathione_S-Trfase"/>
</dbReference>
<dbReference type="GO" id="GO:0016034">
    <property type="term" value="F:maleylacetoacetate isomerase activity"/>
    <property type="evidence" value="ECO:0007669"/>
    <property type="project" value="TreeGrafter"/>
</dbReference>
<sequence length="253" mass="28543">MVMMKDNGEEFPKKLQLYSFSTSPPSFSVRIALNLKGLDYEYKAVNLFKGEQHRPEFLKINPIGFIPALMDGDMVLADSFAIILYLEEKYPQHPLLPCDLAKRAINYQAANFVCSSIQPLIRLPILKYIGDNVGLEEKVPWVHKHVGKGFTALEKLLKDHAGKYATGDEIFLVHILLHLALNGTKTKCIFVVVQVALDGSADVLLAPYIVGYLQRYNFDMSEYPLLSRLAEAYKQVPAIQDAMPEKQPDFPIN</sequence>
<evidence type="ECO:0000259" key="6">
    <source>
        <dbReference type="PROSITE" id="PS50405"/>
    </source>
</evidence>
<dbReference type="EC" id="2.5.1.18" evidence="2"/>
<dbReference type="Gene3D" id="3.40.30.10">
    <property type="entry name" value="Glutaredoxin"/>
    <property type="match status" value="1"/>
</dbReference>
<dbReference type="PROSITE" id="PS50404">
    <property type="entry name" value="GST_NTER"/>
    <property type="match status" value="1"/>
</dbReference>
<protein>
    <recommendedName>
        <fullName evidence="2">glutathione transferase</fullName>
        <ecNumber evidence="2">2.5.1.18</ecNumber>
    </recommendedName>
</protein>
<dbReference type="InterPro" id="IPR004045">
    <property type="entry name" value="Glutathione_S-Trfase_N"/>
</dbReference>
<dbReference type="OMA" id="VESMAII"/>
<dbReference type="SFLD" id="SFLDG00358">
    <property type="entry name" value="Main_(cytGST)"/>
    <property type="match status" value="1"/>
</dbReference>
<evidence type="ECO:0000313" key="8">
    <source>
        <dbReference type="Proteomes" id="UP000243975"/>
    </source>
</evidence>
<comment type="caution">
    <text evidence="7">The sequence shown here is derived from an EMBL/GenBank/DDBJ whole genome shotgun (WGS) entry which is preliminary data.</text>
</comment>
<organism evidence="7 8">
    <name type="scientific">Cynara cardunculus var. scolymus</name>
    <name type="common">Globe artichoke</name>
    <name type="synonym">Cynara scolymus</name>
    <dbReference type="NCBI Taxonomy" id="59895"/>
    <lineage>
        <taxon>Eukaryota</taxon>
        <taxon>Viridiplantae</taxon>
        <taxon>Streptophyta</taxon>
        <taxon>Embryophyta</taxon>
        <taxon>Tracheophyta</taxon>
        <taxon>Spermatophyta</taxon>
        <taxon>Magnoliopsida</taxon>
        <taxon>eudicotyledons</taxon>
        <taxon>Gunneridae</taxon>
        <taxon>Pentapetalae</taxon>
        <taxon>asterids</taxon>
        <taxon>campanulids</taxon>
        <taxon>Asterales</taxon>
        <taxon>Asteraceae</taxon>
        <taxon>Carduoideae</taxon>
        <taxon>Cardueae</taxon>
        <taxon>Carduinae</taxon>
        <taxon>Cynara</taxon>
    </lineage>
</organism>
<dbReference type="InterPro" id="IPR005955">
    <property type="entry name" value="GST_Zeta"/>
</dbReference>